<keyword evidence="5" id="KW-0067">ATP-binding</keyword>
<protein>
    <submittedName>
        <fullName evidence="8">Sugar kinase</fullName>
    </submittedName>
</protein>
<gene>
    <name evidence="8" type="ORF">ACFSW4_09345</name>
</gene>
<dbReference type="GO" id="GO:0016301">
    <property type="term" value="F:kinase activity"/>
    <property type="evidence" value="ECO:0007669"/>
    <property type="project" value="UniProtKB-KW"/>
</dbReference>
<sequence>MSQIDVFTLGETMVLFQPDQMAPLDYVSHFPKKIGGAESNVAIGLARLGHQVGWFSQLGDDPFGRYVLKTIRGEGVDVSSCQFTNEAPTGLLFKEQLSPEDLNVYYYRQNSAASLMKPEQLNLEYISQAKVLHVTGITPALSETGYQTVMKAIEIAKEHGLKIVFDPNLRLKLWSKEKAKQVLNEIADQADVILPGLDEGQFMTGLESAQEVAESLSHHGDKTVIMKLGSNGAYIHSKDEQAYVEGFPVKQVVDPVGAGDGFAAGVISGLLKDEPLQTVVRRANAIGAMVVGMKGDIEGLPTLSAVERFMKPDDENRDVKR</sequence>
<dbReference type="PANTHER" id="PTHR43085">
    <property type="entry name" value="HEXOKINASE FAMILY MEMBER"/>
    <property type="match status" value="1"/>
</dbReference>
<dbReference type="InterPro" id="IPR050306">
    <property type="entry name" value="PfkB_Carbo_kinase"/>
</dbReference>
<dbReference type="EMBL" id="JBHUMZ010000021">
    <property type="protein sequence ID" value="MFD2639066.1"/>
    <property type="molecule type" value="Genomic_DNA"/>
</dbReference>
<dbReference type="PANTHER" id="PTHR43085:SF1">
    <property type="entry name" value="PSEUDOURIDINE KINASE-RELATED"/>
    <property type="match status" value="1"/>
</dbReference>
<dbReference type="Proteomes" id="UP001597452">
    <property type="component" value="Unassembled WGS sequence"/>
</dbReference>
<keyword evidence="3" id="KW-0547">Nucleotide-binding</keyword>
<keyword evidence="9" id="KW-1185">Reference proteome</keyword>
<organism evidence="8 9">
    <name type="scientific">Piscibacillus salipiscarius</name>
    <dbReference type="NCBI Taxonomy" id="299480"/>
    <lineage>
        <taxon>Bacteria</taxon>
        <taxon>Bacillati</taxon>
        <taxon>Bacillota</taxon>
        <taxon>Bacilli</taxon>
        <taxon>Bacillales</taxon>
        <taxon>Bacillaceae</taxon>
        <taxon>Piscibacillus</taxon>
    </lineage>
</organism>
<evidence type="ECO:0000313" key="8">
    <source>
        <dbReference type="EMBL" id="MFD2639066.1"/>
    </source>
</evidence>
<accession>A0ABW5QAZ5</accession>
<evidence type="ECO:0000256" key="2">
    <source>
        <dbReference type="ARBA" id="ARBA00022679"/>
    </source>
</evidence>
<evidence type="ECO:0000256" key="1">
    <source>
        <dbReference type="ARBA" id="ARBA00010688"/>
    </source>
</evidence>
<dbReference type="InterPro" id="IPR002173">
    <property type="entry name" value="Carboh/pur_kinase_PfkB_CS"/>
</dbReference>
<evidence type="ECO:0000256" key="5">
    <source>
        <dbReference type="ARBA" id="ARBA00022840"/>
    </source>
</evidence>
<evidence type="ECO:0000313" key="9">
    <source>
        <dbReference type="Proteomes" id="UP001597452"/>
    </source>
</evidence>
<dbReference type="Pfam" id="PF00294">
    <property type="entry name" value="PfkB"/>
    <property type="match status" value="1"/>
</dbReference>
<evidence type="ECO:0000256" key="6">
    <source>
        <dbReference type="RuleBase" id="RU003704"/>
    </source>
</evidence>
<dbReference type="CDD" id="cd01166">
    <property type="entry name" value="KdgK"/>
    <property type="match status" value="1"/>
</dbReference>
<dbReference type="PROSITE" id="PS00584">
    <property type="entry name" value="PFKB_KINASES_2"/>
    <property type="match status" value="1"/>
</dbReference>
<evidence type="ECO:0000259" key="7">
    <source>
        <dbReference type="Pfam" id="PF00294"/>
    </source>
</evidence>
<dbReference type="InterPro" id="IPR002139">
    <property type="entry name" value="Ribo/fructo_kinase"/>
</dbReference>
<keyword evidence="4 6" id="KW-0418">Kinase</keyword>
<reference evidence="9" key="1">
    <citation type="journal article" date="2019" name="Int. J. Syst. Evol. Microbiol.">
        <title>The Global Catalogue of Microorganisms (GCM) 10K type strain sequencing project: providing services to taxonomists for standard genome sequencing and annotation.</title>
        <authorList>
            <consortium name="The Broad Institute Genomics Platform"/>
            <consortium name="The Broad Institute Genome Sequencing Center for Infectious Disease"/>
            <person name="Wu L."/>
            <person name="Ma J."/>
        </authorList>
    </citation>
    <scope>NUCLEOTIDE SEQUENCE [LARGE SCALE GENOMIC DNA]</scope>
    <source>
        <strain evidence="9">TISTR 1571</strain>
    </source>
</reference>
<proteinExistence type="inferred from homology"/>
<dbReference type="InterPro" id="IPR029056">
    <property type="entry name" value="Ribokinase-like"/>
</dbReference>
<dbReference type="InterPro" id="IPR011611">
    <property type="entry name" value="PfkB_dom"/>
</dbReference>
<evidence type="ECO:0000256" key="3">
    <source>
        <dbReference type="ARBA" id="ARBA00022741"/>
    </source>
</evidence>
<dbReference type="SUPFAM" id="SSF53613">
    <property type="entry name" value="Ribokinase-like"/>
    <property type="match status" value="1"/>
</dbReference>
<name>A0ABW5QAZ5_9BACI</name>
<feature type="domain" description="Carbohydrate kinase PfkB" evidence="7">
    <location>
        <begin position="5"/>
        <end position="302"/>
    </location>
</feature>
<keyword evidence="2 6" id="KW-0808">Transferase</keyword>
<dbReference type="RefSeq" id="WP_377328866.1">
    <property type="nucleotide sequence ID" value="NZ_JBHUMZ010000021.1"/>
</dbReference>
<comment type="caution">
    <text evidence="8">The sequence shown here is derived from an EMBL/GenBank/DDBJ whole genome shotgun (WGS) entry which is preliminary data.</text>
</comment>
<dbReference type="Gene3D" id="3.40.1190.20">
    <property type="match status" value="1"/>
</dbReference>
<dbReference type="PRINTS" id="PR00990">
    <property type="entry name" value="RIBOKINASE"/>
</dbReference>
<comment type="similarity">
    <text evidence="1 6">Belongs to the carbohydrate kinase PfkB family.</text>
</comment>
<evidence type="ECO:0000256" key="4">
    <source>
        <dbReference type="ARBA" id="ARBA00022777"/>
    </source>
</evidence>